<dbReference type="SUPFAM" id="SSF51430">
    <property type="entry name" value="NAD(P)-linked oxidoreductase"/>
    <property type="match status" value="1"/>
</dbReference>
<accession>A0A285KM51</accession>
<gene>
    <name evidence="8" type="ORF">SAMN05421748_14835</name>
</gene>
<evidence type="ECO:0000256" key="4">
    <source>
        <dbReference type="PIRSR" id="PIRSR000097-1"/>
    </source>
</evidence>
<feature type="site" description="Lowers pKa of active site Tyr" evidence="6">
    <location>
        <position position="80"/>
    </location>
</feature>
<dbReference type="RefSeq" id="WP_245923978.1">
    <property type="nucleotide sequence ID" value="NZ_OBDY01000048.1"/>
</dbReference>
<dbReference type="InterPro" id="IPR018170">
    <property type="entry name" value="Aldo/ket_reductase_CS"/>
</dbReference>
<dbReference type="FunFam" id="3.20.20.100:FF:000002">
    <property type="entry name" value="2,5-diketo-D-gluconic acid reductase A"/>
    <property type="match status" value="1"/>
</dbReference>
<evidence type="ECO:0000256" key="1">
    <source>
        <dbReference type="ARBA" id="ARBA00007905"/>
    </source>
</evidence>
<dbReference type="EMBL" id="OBDY01000048">
    <property type="protein sequence ID" value="SNY73714.1"/>
    <property type="molecule type" value="Genomic_DNA"/>
</dbReference>
<evidence type="ECO:0000259" key="7">
    <source>
        <dbReference type="Pfam" id="PF00248"/>
    </source>
</evidence>
<dbReference type="PROSITE" id="PS00062">
    <property type="entry name" value="ALDOKETO_REDUCTASE_2"/>
    <property type="match status" value="1"/>
</dbReference>
<dbReference type="Pfam" id="PF00248">
    <property type="entry name" value="Aldo_ket_red"/>
    <property type="match status" value="1"/>
</dbReference>
<evidence type="ECO:0000256" key="2">
    <source>
        <dbReference type="ARBA" id="ARBA00022857"/>
    </source>
</evidence>
<dbReference type="PIRSF" id="PIRSF000097">
    <property type="entry name" value="AKR"/>
    <property type="match status" value="1"/>
</dbReference>
<dbReference type="PRINTS" id="PR00069">
    <property type="entry name" value="ALDKETRDTASE"/>
</dbReference>
<sequence length="262" mass="28613">MTIPALPLAKAADGTPVEMPLLGFGTWQIRGDQAYQAVRDALEAGYRHLDTATMYGNEEEVGRALADSGVPRDEVFVTTKLPPERAGKERRTIEASLHALGLDAVDLWLIHWPPHRGRSVKVWKEFIAIRDAGLARAIGVSNYGPDEIDELTAETGVTPAVNQIRFGPSLYDAGLVRAHKDRGVVLEGYSPFKTTNLNDPVLTRIAAAHGVDTARVVLRWHVQHEIVVIPKSSTPERITRNADIAGFELTSEEMAAVDGLGR</sequence>
<dbReference type="InterPro" id="IPR020471">
    <property type="entry name" value="AKR"/>
</dbReference>
<keyword evidence="9" id="KW-1185">Reference proteome</keyword>
<dbReference type="Proteomes" id="UP000219612">
    <property type="component" value="Unassembled WGS sequence"/>
</dbReference>
<evidence type="ECO:0000313" key="8">
    <source>
        <dbReference type="EMBL" id="SNY73714.1"/>
    </source>
</evidence>
<dbReference type="GO" id="GO:0016616">
    <property type="term" value="F:oxidoreductase activity, acting on the CH-OH group of donors, NAD or NADP as acceptor"/>
    <property type="evidence" value="ECO:0007669"/>
    <property type="project" value="UniProtKB-ARBA"/>
</dbReference>
<dbReference type="InterPro" id="IPR023210">
    <property type="entry name" value="NADP_OxRdtase_dom"/>
</dbReference>
<reference evidence="8 9" key="1">
    <citation type="submission" date="2017-09" db="EMBL/GenBank/DDBJ databases">
        <authorList>
            <person name="Ehlers B."/>
            <person name="Leendertz F.H."/>
        </authorList>
    </citation>
    <scope>NUCLEOTIDE SEQUENCE [LARGE SCALE GENOMIC DNA]</scope>
    <source>
        <strain evidence="8 9">CGMCC 4.6857</strain>
    </source>
</reference>
<keyword evidence="2" id="KW-0521">NADP</keyword>
<feature type="active site" description="Proton donor" evidence="4">
    <location>
        <position position="55"/>
    </location>
</feature>
<dbReference type="PANTHER" id="PTHR43827">
    <property type="entry name" value="2,5-DIKETO-D-GLUCONIC ACID REDUCTASE"/>
    <property type="match status" value="1"/>
</dbReference>
<feature type="domain" description="NADP-dependent oxidoreductase" evidence="7">
    <location>
        <begin position="22"/>
        <end position="260"/>
    </location>
</feature>
<organism evidence="8 9">
    <name type="scientific">Paractinoplanes atraurantiacus</name>
    <dbReference type="NCBI Taxonomy" id="1036182"/>
    <lineage>
        <taxon>Bacteria</taxon>
        <taxon>Bacillati</taxon>
        <taxon>Actinomycetota</taxon>
        <taxon>Actinomycetes</taxon>
        <taxon>Micromonosporales</taxon>
        <taxon>Micromonosporaceae</taxon>
        <taxon>Paractinoplanes</taxon>
    </lineage>
</organism>
<feature type="binding site" evidence="5">
    <location>
        <position position="111"/>
    </location>
    <ligand>
        <name>substrate</name>
    </ligand>
</feature>
<dbReference type="Gene3D" id="3.20.20.100">
    <property type="entry name" value="NADP-dependent oxidoreductase domain"/>
    <property type="match status" value="1"/>
</dbReference>
<protein>
    <submittedName>
        <fullName evidence="8">Aldo/keto reductase</fullName>
    </submittedName>
</protein>
<keyword evidence="3" id="KW-0560">Oxidoreductase</keyword>
<dbReference type="AlphaFoldDB" id="A0A285KM51"/>
<evidence type="ECO:0000256" key="3">
    <source>
        <dbReference type="ARBA" id="ARBA00023002"/>
    </source>
</evidence>
<evidence type="ECO:0000313" key="9">
    <source>
        <dbReference type="Proteomes" id="UP000219612"/>
    </source>
</evidence>
<evidence type="ECO:0000256" key="5">
    <source>
        <dbReference type="PIRSR" id="PIRSR000097-2"/>
    </source>
</evidence>
<dbReference type="InterPro" id="IPR036812">
    <property type="entry name" value="NAD(P)_OxRdtase_dom_sf"/>
</dbReference>
<dbReference type="PROSITE" id="PS00798">
    <property type="entry name" value="ALDOKETO_REDUCTASE_1"/>
    <property type="match status" value="1"/>
</dbReference>
<comment type="similarity">
    <text evidence="1">Belongs to the aldo/keto reductase family.</text>
</comment>
<evidence type="ECO:0000256" key="6">
    <source>
        <dbReference type="PIRSR" id="PIRSR000097-3"/>
    </source>
</evidence>
<name>A0A285KM51_9ACTN</name>
<proteinExistence type="inferred from homology"/>
<dbReference type="CDD" id="cd19071">
    <property type="entry name" value="AKR_AKR1-5-like"/>
    <property type="match status" value="1"/>
</dbReference>
<dbReference type="PANTHER" id="PTHR43827:SF3">
    <property type="entry name" value="NADP-DEPENDENT OXIDOREDUCTASE DOMAIN-CONTAINING PROTEIN"/>
    <property type="match status" value="1"/>
</dbReference>